<dbReference type="AlphaFoldDB" id="A0A438J3X1"/>
<dbReference type="SUPFAM" id="SSF57667">
    <property type="entry name" value="beta-beta-alpha zinc fingers"/>
    <property type="match status" value="1"/>
</dbReference>
<evidence type="ECO:0000256" key="5">
    <source>
        <dbReference type="ARBA" id="ARBA00023242"/>
    </source>
</evidence>
<dbReference type="InterPro" id="IPR013087">
    <property type="entry name" value="Znf_C2H2_type"/>
</dbReference>
<dbReference type="GO" id="GO:0003677">
    <property type="term" value="F:DNA binding"/>
    <property type="evidence" value="ECO:0007669"/>
    <property type="project" value="InterPro"/>
</dbReference>
<comment type="caution">
    <text evidence="8">The sequence shown here is derived from an EMBL/GenBank/DDBJ whole genome shotgun (WGS) entry which is preliminary data.</text>
</comment>
<keyword evidence="3 6" id="KW-0863">Zinc-finger</keyword>
<dbReference type="PANTHER" id="PTHR23215:SF0">
    <property type="entry name" value="BUB3-INTERACTING AND GLEBS MOTIF-CONTAINING PROTEIN ZNF207"/>
    <property type="match status" value="1"/>
</dbReference>
<dbReference type="PROSITE" id="PS50808">
    <property type="entry name" value="ZF_BED"/>
    <property type="match status" value="1"/>
</dbReference>
<evidence type="ECO:0000313" key="8">
    <source>
        <dbReference type="EMBL" id="RVX03615.1"/>
    </source>
</evidence>
<keyword evidence="4" id="KW-0862">Zinc</keyword>
<name>A0A438J3X1_VITVI</name>
<dbReference type="SMART" id="SM00355">
    <property type="entry name" value="ZnF_C2H2"/>
    <property type="match status" value="2"/>
</dbReference>
<comment type="subcellular location">
    <subcellularLocation>
        <location evidence="1">Nucleus</location>
    </subcellularLocation>
</comment>
<sequence>MGKKKKRAAKVFCYYCEREFEDEKILVQHQKAKHFKCHVCNKKLSTASGMAIHVLQVHKETVSKVPNANPGRESTEIEIFGMQGIPDDILAAHYGEQGIVPSPALCCCFFLEIRSTDRCTQFITCLLSLKEKSSGQGRLFNKAHVLACKAL</sequence>
<evidence type="ECO:0000256" key="1">
    <source>
        <dbReference type="ARBA" id="ARBA00004123"/>
    </source>
</evidence>
<dbReference type="EMBL" id="QGNW01000065">
    <property type="protein sequence ID" value="RVX03615.1"/>
    <property type="molecule type" value="Genomic_DNA"/>
</dbReference>
<dbReference type="CDD" id="cd20908">
    <property type="entry name" value="SUF4-like"/>
    <property type="match status" value="1"/>
</dbReference>
<evidence type="ECO:0000256" key="4">
    <source>
        <dbReference type="ARBA" id="ARBA00022833"/>
    </source>
</evidence>
<organism evidence="8 9">
    <name type="scientific">Vitis vinifera</name>
    <name type="common">Grape</name>
    <dbReference type="NCBI Taxonomy" id="29760"/>
    <lineage>
        <taxon>Eukaryota</taxon>
        <taxon>Viridiplantae</taxon>
        <taxon>Streptophyta</taxon>
        <taxon>Embryophyta</taxon>
        <taxon>Tracheophyta</taxon>
        <taxon>Spermatophyta</taxon>
        <taxon>Magnoliopsida</taxon>
        <taxon>eudicotyledons</taxon>
        <taxon>Gunneridae</taxon>
        <taxon>Pentapetalae</taxon>
        <taxon>rosids</taxon>
        <taxon>Vitales</taxon>
        <taxon>Vitaceae</taxon>
        <taxon>Viteae</taxon>
        <taxon>Vitis</taxon>
    </lineage>
</organism>
<evidence type="ECO:0000259" key="7">
    <source>
        <dbReference type="PROSITE" id="PS50808"/>
    </source>
</evidence>
<evidence type="ECO:0000256" key="6">
    <source>
        <dbReference type="PROSITE-ProRule" id="PRU00027"/>
    </source>
</evidence>
<dbReference type="GO" id="GO:0008270">
    <property type="term" value="F:zinc ion binding"/>
    <property type="evidence" value="ECO:0007669"/>
    <property type="project" value="UniProtKB-KW"/>
</dbReference>
<evidence type="ECO:0000313" key="9">
    <source>
        <dbReference type="Proteomes" id="UP000288805"/>
    </source>
</evidence>
<dbReference type="GO" id="GO:0005634">
    <property type="term" value="C:nucleus"/>
    <property type="evidence" value="ECO:0007669"/>
    <property type="project" value="UniProtKB-SubCell"/>
</dbReference>
<dbReference type="Proteomes" id="UP000288805">
    <property type="component" value="Unassembled WGS sequence"/>
</dbReference>
<dbReference type="PANTHER" id="PTHR23215">
    <property type="entry name" value="ZINC FINGER PROTEIN 207"/>
    <property type="match status" value="1"/>
</dbReference>
<feature type="domain" description="BED-type" evidence="7">
    <location>
        <begin position="6"/>
        <end position="65"/>
    </location>
</feature>
<gene>
    <name evidence="8" type="primary">SUF4_6</name>
    <name evidence="8" type="ORF">CK203_027903</name>
</gene>
<evidence type="ECO:0000256" key="2">
    <source>
        <dbReference type="ARBA" id="ARBA00022723"/>
    </source>
</evidence>
<protein>
    <submittedName>
        <fullName evidence="8">Protein suppressor of FRI 4</fullName>
    </submittedName>
</protein>
<evidence type="ECO:0000256" key="3">
    <source>
        <dbReference type="ARBA" id="ARBA00022771"/>
    </source>
</evidence>
<keyword evidence="5" id="KW-0539">Nucleus</keyword>
<dbReference type="PROSITE" id="PS00028">
    <property type="entry name" value="ZINC_FINGER_C2H2_1"/>
    <property type="match status" value="1"/>
</dbReference>
<dbReference type="InterPro" id="IPR003656">
    <property type="entry name" value="Znf_BED"/>
</dbReference>
<dbReference type="Gene3D" id="3.30.160.60">
    <property type="entry name" value="Classic Zinc Finger"/>
    <property type="match status" value="1"/>
</dbReference>
<keyword evidence="2" id="KW-0479">Metal-binding</keyword>
<dbReference type="InterPro" id="IPR036236">
    <property type="entry name" value="Znf_C2H2_sf"/>
</dbReference>
<reference evidence="8 9" key="1">
    <citation type="journal article" date="2018" name="PLoS Genet.">
        <title>Population sequencing reveals clonal diversity and ancestral inbreeding in the grapevine cultivar Chardonnay.</title>
        <authorList>
            <person name="Roach M.J."/>
            <person name="Johnson D.L."/>
            <person name="Bohlmann J."/>
            <person name="van Vuuren H.J."/>
            <person name="Jones S.J."/>
            <person name="Pretorius I.S."/>
            <person name="Schmidt S.A."/>
            <person name="Borneman A.R."/>
        </authorList>
    </citation>
    <scope>NUCLEOTIDE SEQUENCE [LARGE SCALE GENOMIC DNA]</scope>
    <source>
        <strain evidence="9">cv. Chardonnay</strain>
        <tissue evidence="8">Leaf</tissue>
    </source>
</reference>
<proteinExistence type="predicted"/>
<accession>A0A438J3X1</accession>